<sequence length="353" mass="40413">MHARLVNQKLTGSEFTSPDELLAWLGGMQAQDYTSCKWALGLRTPGITDKQVEQSIAERKIVRSWLMRGTLHLAAAIDIRWMLDLLAPRLIKAGAGRHRHLELDEKTFSKSHKILNHALLNKRELSRNELSQILEKNGIRTTGQRMPHILQRAALEKLICFGVRKNKEFTFVLMDEFVPLSNPKSTDEALAELAKRYFSSRSPATLEDFVWWSGLKMTDVRAGLEAVQSEFQQQTINGKTYFFNEQRVAKTRLKQASFLLPAFDEYIIAYRDRSALLDPSYSPSVISKNGIFYPVMVEHGLVIGTWKRILKENRVIIELKPFSRINQTTKHEFVALSEEFATFTGKVASIKFI</sequence>
<reference evidence="2" key="1">
    <citation type="submission" date="2015-07" db="EMBL/GenBank/DDBJ databases">
        <title>Genome sequencing of Sunxiuqinia dokdonensis strain SK.</title>
        <authorList>
            <person name="Ahn S."/>
            <person name="Kim B.-C."/>
        </authorList>
    </citation>
    <scope>NUCLEOTIDE SEQUENCE [LARGE SCALE GENOMIC DNA]</scope>
    <source>
        <strain evidence="2">SK</strain>
    </source>
</reference>
<dbReference type="EMBL" id="LGIA01000163">
    <property type="protein sequence ID" value="KOH44398.1"/>
    <property type="molecule type" value="Genomic_DNA"/>
</dbReference>
<proteinExistence type="predicted"/>
<dbReference type="Pfam" id="PF06224">
    <property type="entry name" value="AlkZ-like"/>
    <property type="match status" value="1"/>
</dbReference>
<evidence type="ECO:0000313" key="2">
    <source>
        <dbReference type="Proteomes" id="UP000036958"/>
    </source>
</evidence>
<evidence type="ECO:0008006" key="3">
    <source>
        <dbReference type="Google" id="ProtNLM"/>
    </source>
</evidence>
<dbReference type="InterPro" id="IPR009351">
    <property type="entry name" value="AlkZ-like"/>
</dbReference>
<dbReference type="PANTHER" id="PTHR38479:SF2">
    <property type="entry name" value="WINGED HELIX DNA-BINDING DOMAIN-CONTAINING PROTEIN"/>
    <property type="match status" value="1"/>
</dbReference>
<dbReference type="AlphaFoldDB" id="A0A0L8V7R7"/>
<keyword evidence="2" id="KW-1185">Reference proteome</keyword>
<evidence type="ECO:0000313" key="1">
    <source>
        <dbReference type="EMBL" id="KOH44398.1"/>
    </source>
</evidence>
<dbReference type="PANTHER" id="PTHR38479">
    <property type="entry name" value="LMO0824 PROTEIN"/>
    <property type="match status" value="1"/>
</dbReference>
<organism evidence="1 2">
    <name type="scientific">Sunxiuqinia dokdonensis</name>
    <dbReference type="NCBI Taxonomy" id="1409788"/>
    <lineage>
        <taxon>Bacteria</taxon>
        <taxon>Pseudomonadati</taxon>
        <taxon>Bacteroidota</taxon>
        <taxon>Bacteroidia</taxon>
        <taxon>Marinilabiliales</taxon>
        <taxon>Prolixibacteraceae</taxon>
        <taxon>Sunxiuqinia</taxon>
    </lineage>
</organism>
<protein>
    <recommendedName>
        <fullName evidence="3">Winged helix DNA-binding domain-containing protein</fullName>
    </recommendedName>
</protein>
<accession>A0A0L8V7R7</accession>
<dbReference type="STRING" id="1409788.NC99_27770"/>
<name>A0A0L8V7R7_9BACT</name>
<dbReference type="PATRIC" id="fig|1409788.3.peg.2863"/>
<gene>
    <name evidence="1" type="ORF">NC99_27770</name>
</gene>
<comment type="caution">
    <text evidence="1">The sequence shown here is derived from an EMBL/GenBank/DDBJ whole genome shotgun (WGS) entry which is preliminary data.</text>
</comment>
<dbReference type="RefSeq" id="WP_053184295.1">
    <property type="nucleotide sequence ID" value="NZ_LGIA01000163.1"/>
</dbReference>
<dbReference type="OrthoDB" id="2210247at2"/>
<dbReference type="Proteomes" id="UP000036958">
    <property type="component" value="Unassembled WGS sequence"/>
</dbReference>